<dbReference type="PROSITE" id="PS00165">
    <property type="entry name" value="DEHYDRATASE_SER_THR"/>
    <property type="match status" value="1"/>
</dbReference>
<evidence type="ECO:0000313" key="6">
    <source>
        <dbReference type="EMBL" id="MSE02257.1"/>
    </source>
</evidence>
<gene>
    <name evidence="4 6" type="primary">dsdA</name>
    <name evidence="6" type="ORF">GKC39_09285</name>
</gene>
<dbReference type="PANTHER" id="PTHR48078">
    <property type="entry name" value="THREONINE DEHYDRATASE, MITOCHONDRIAL-RELATED"/>
    <property type="match status" value="1"/>
</dbReference>
<dbReference type="NCBIfam" id="NF002823">
    <property type="entry name" value="PRK02991.1"/>
    <property type="match status" value="1"/>
</dbReference>
<sequence>MSDRDIHKALMTEPLVRQMAEAREVLWINPHKTDDPVKNGAEWKKEIAEAEERLRRFAPYIASAFPETEAAGGLIESPLVFINEMKKRLEQSAAQAFPGRLLLKCDNELPISGSIKARGGIYEVLKHAEDLALKAGMLSTDDDYSILTEERFTAFFSKYSIAVGSTGNLGLSIGIIGAKLGFCVTVHMSSDAKQWKKELLREKGVRVIEYEADYSLAVKEGRMQAKQDPYCYFIDDEHSRDLFLGYAVAGSRVKKQLDQMNIKPGADEPLFVYLPCGVGGGPGGVALALKLIYGEHVHIFFGEPTHSPCMLLGLFSGLHDGISVQDIGLDNQTAADGLAVGRPSGLAGPLMEPILSGCYTADDGTLFSLLYQLRAAENKSLEPSALAGMAGAVKFVQTEAGNRYIKERGLEMKNAVHLVWGTGGSMVPKEEMEEYSRIGSSFVKKMGRQ</sequence>
<reference evidence="6" key="1">
    <citation type="submission" date="2019-11" db="EMBL/GenBank/DDBJ databases">
        <title>Draft Genome Sequence of Plant Growth-Promoting Rhizosphere-Associated Bacteria.</title>
        <authorList>
            <person name="Vasilyev I.Y."/>
            <person name="Radchenko V."/>
            <person name="Ilnitskaya E.V."/>
        </authorList>
    </citation>
    <scope>NUCLEOTIDE SEQUENCE</scope>
    <source>
        <strain evidence="6">VRA_517_n</strain>
    </source>
</reference>
<dbReference type="GO" id="GO:0030170">
    <property type="term" value="F:pyridoxal phosphate binding"/>
    <property type="evidence" value="ECO:0007669"/>
    <property type="project" value="InterPro"/>
</dbReference>
<dbReference type="SUPFAM" id="SSF53686">
    <property type="entry name" value="Tryptophan synthase beta subunit-like PLP-dependent enzymes"/>
    <property type="match status" value="1"/>
</dbReference>
<feature type="modified residue" description="N6-(pyridoxal phosphate)lysine" evidence="4">
    <location>
        <position position="116"/>
    </location>
</feature>
<dbReference type="EMBL" id="WKKV01000004">
    <property type="protein sequence ID" value="MSE02257.1"/>
    <property type="molecule type" value="Genomic_DNA"/>
</dbReference>
<dbReference type="Pfam" id="PF00291">
    <property type="entry name" value="PALP"/>
    <property type="match status" value="1"/>
</dbReference>
<dbReference type="NCBIfam" id="TIGR02035">
    <property type="entry name" value="D_Ser_am_lyase"/>
    <property type="match status" value="1"/>
</dbReference>
<dbReference type="RefSeq" id="WP_025852787.1">
    <property type="nucleotide sequence ID" value="NZ_BPWC01000001.1"/>
</dbReference>
<evidence type="ECO:0000256" key="3">
    <source>
        <dbReference type="ARBA" id="ARBA00023239"/>
    </source>
</evidence>
<keyword evidence="3 4" id="KW-0456">Lyase</keyword>
<evidence type="ECO:0000256" key="4">
    <source>
        <dbReference type="HAMAP-Rule" id="MF_01030"/>
    </source>
</evidence>
<proteinExistence type="inferred from homology"/>
<dbReference type="InterPro" id="IPR036052">
    <property type="entry name" value="TrpB-like_PALP_sf"/>
</dbReference>
<dbReference type="EC" id="4.3.1.18" evidence="4"/>
<feature type="domain" description="Tryptophan synthase beta chain-like PALP" evidence="5">
    <location>
        <begin position="94"/>
        <end position="396"/>
    </location>
</feature>
<protein>
    <recommendedName>
        <fullName evidence="4">Probable D-serine dehydratase</fullName>
        <ecNumber evidence="4">4.3.1.18</ecNumber>
    </recommendedName>
    <alternativeName>
        <fullName evidence="4">D-serine deaminase</fullName>
        <shortName evidence="4">DSD</shortName>
    </alternativeName>
</protein>
<dbReference type="GO" id="GO:0016836">
    <property type="term" value="F:hydro-lyase activity"/>
    <property type="evidence" value="ECO:0007669"/>
    <property type="project" value="UniProtKB-UniRule"/>
</dbReference>
<comment type="similarity">
    <text evidence="4">Belongs to the serine/threonine dehydratase family. DsdA subfamily.</text>
</comment>
<dbReference type="InterPro" id="IPR050147">
    <property type="entry name" value="Ser/Thr_Dehydratase"/>
</dbReference>
<comment type="cofactor">
    <cofactor evidence="1 4">
        <name>pyridoxal 5'-phosphate</name>
        <dbReference type="ChEBI" id="CHEBI:597326"/>
    </cofactor>
</comment>
<dbReference type="GO" id="GO:0009097">
    <property type="term" value="P:isoleucine biosynthetic process"/>
    <property type="evidence" value="ECO:0007669"/>
    <property type="project" value="TreeGrafter"/>
</dbReference>
<dbReference type="GO" id="GO:0036088">
    <property type="term" value="P:D-serine catabolic process"/>
    <property type="evidence" value="ECO:0007669"/>
    <property type="project" value="TreeGrafter"/>
</dbReference>
<dbReference type="PANTHER" id="PTHR48078:SF9">
    <property type="entry name" value="D-SERINE DEHYDRATASE"/>
    <property type="match status" value="1"/>
</dbReference>
<dbReference type="InterPro" id="IPR001926">
    <property type="entry name" value="TrpB-like_PALP"/>
</dbReference>
<dbReference type="InterPro" id="IPR000634">
    <property type="entry name" value="Ser/Thr_deHydtase_PyrdxlP-BS"/>
</dbReference>
<dbReference type="AlphaFoldDB" id="A0A6A8LHY1"/>
<evidence type="ECO:0000256" key="1">
    <source>
        <dbReference type="ARBA" id="ARBA00001933"/>
    </source>
</evidence>
<dbReference type="HAMAP" id="MF_01030">
    <property type="entry name" value="D_Ser_dehydrat"/>
    <property type="match status" value="1"/>
</dbReference>
<evidence type="ECO:0000256" key="2">
    <source>
        <dbReference type="ARBA" id="ARBA00022898"/>
    </source>
</evidence>
<comment type="caution">
    <text evidence="6">The sequence shown here is derived from an EMBL/GenBank/DDBJ whole genome shotgun (WGS) entry which is preliminary data.</text>
</comment>
<name>A0A6A8LHY1_BACVE</name>
<dbReference type="InterPro" id="IPR011780">
    <property type="entry name" value="D_Ser_am_lyase"/>
</dbReference>
<dbReference type="Gene3D" id="3.40.50.1100">
    <property type="match status" value="2"/>
</dbReference>
<keyword evidence="2 4" id="KW-0663">Pyridoxal phosphate</keyword>
<organism evidence="6">
    <name type="scientific">Bacillus velezensis</name>
    <dbReference type="NCBI Taxonomy" id="492670"/>
    <lineage>
        <taxon>Bacteria</taxon>
        <taxon>Bacillati</taxon>
        <taxon>Bacillota</taxon>
        <taxon>Bacilli</taxon>
        <taxon>Bacillales</taxon>
        <taxon>Bacillaceae</taxon>
        <taxon>Bacillus</taxon>
        <taxon>Bacillus amyloliquefaciens group</taxon>
    </lineage>
</organism>
<dbReference type="GO" id="GO:0008721">
    <property type="term" value="F:D-serine ammonia-lyase activity"/>
    <property type="evidence" value="ECO:0007669"/>
    <property type="project" value="UniProtKB-EC"/>
</dbReference>
<evidence type="ECO:0000259" key="5">
    <source>
        <dbReference type="Pfam" id="PF00291"/>
    </source>
</evidence>
<accession>A0A6A8LHY1</accession>
<comment type="catalytic activity">
    <reaction evidence="4">
        <text>D-serine = pyruvate + NH4(+)</text>
        <dbReference type="Rhea" id="RHEA:13977"/>
        <dbReference type="ChEBI" id="CHEBI:15361"/>
        <dbReference type="ChEBI" id="CHEBI:28938"/>
        <dbReference type="ChEBI" id="CHEBI:35247"/>
        <dbReference type="EC" id="4.3.1.18"/>
    </reaction>
</comment>